<organism evidence="2 3">
    <name type="scientific">Candidatus Phytoplasma solani</name>
    <dbReference type="NCBI Taxonomy" id="69896"/>
    <lineage>
        <taxon>Bacteria</taxon>
        <taxon>Bacillati</taxon>
        <taxon>Mycoplasmatota</taxon>
        <taxon>Mollicutes</taxon>
        <taxon>Acholeplasmatales</taxon>
        <taxon>Acholeplasmataceae</taxon>
        <taxon>Candidatus Phytoplasma</taxon>
        <taxon>16SrXII (Stolbur group)</taxon>
    </lineage>
</organism>
<evidence type="ECO:0000256" key="1">
    <source>
        <dbReference type="SAM" id="Phobius"/>
    </source>
</evidence>
<dbReference type="Proteomes" id="UP000283896">
    <property type="component" value="Unassembled WGS sequence"/>
</dbReference>
<name>A0A421NYK8_9MOLU</name>
<dbReference type="AlphaFoldDB" id="A0A421NYK8"/>
<feature type="transmembrane region" description="Helical" evidence="1">
    <location>
        <begin position="9"/>
        <end position="26"/>
    </location>
</feature>
<protein>
    <submittedName>
        <fullName evidence="2">Uncharacterized protein</fullName>
    </submittedName>
</protein>
<sequence>MQIKTKNKLFTILVVIICSLFTIAFLNENYKLFF</sequence>
<proteinExistence type="predicted"/>
<dbReference type="EMBL" id="MPBG01000001">
    <property type="protein sequence ID" value="RMI89127.1"/>
    <property type="molecule type" value="Genomic_DNA"/>
</dbReference>
<accession>A0A421NYK8</accession>
<reference evidence="3" key="1">
    <citation type="submission" date="2016-11" db="EMBL/GenBank/DDBJ databases">
        <title>Genome sequence of Candidatus Phytoplasma solani strain SA-1.</title>
        <authorList>
            <person name="Haryono M."/>
            <person name="Samarzija I."/>
            <person name="Seruga Music M."/>
            <person name="Hogenhout S."/>
            <person name="Kuo C.-H."/>
        </authorList>
    </citation>
    <scope>NUCLEOTIDE SEQUENCE [LARGE SCALE GENOMIC DNA]</scope>
    <source>
        <strain evidence="3">SA-1</strain>
    </source>
</reference>
<keyword evidence="1" id="KW-0472">Membrane</keyword>
<comment type="caution">
    <text evidence="2">The sequence shown here is derived from an EMBL/GenBank/DDBJ whole genome shotgun (WGS) entry which is preliminary data.</text>
</comment>
<evidence type="ECO:0000313" key="2">
    <source>
        <dbReference type="EMBL" id="RMI89127.1"/>
    </source>
</evidence>
<keyword evidence="1" id="KW-0812">Transmembrane</keyword>
<gene>
    <name evidence="2" type="ORF">PSSA1_v1c0060</name>
</gene>
<keyword evidence="1" id="KW-1133">Transmembrane helix</keyword>
<keyword evidence="3" id="KW-1185">Reference proteome</keyword>
<evidence type="ECO:0000313" key="3">
    <source>
        <dbReference type="Proteomes" id="UP000283896"/>
    </source>
</evidence>